<evidence type="ECO:0000256" key="2">
    <source>
        <dbReference type="HAMAP-Rule" id="MF_02066"/>
    </source>
</evidence>
<dbReference type="NCBIfam" id="TIGR02795">
    <property type="entry name" value="tol_pal_ybgF"/>
    <property type="match status" value="1"/>
</dbReference>
<evidence type="ECO:0000256" key="1">
    <source>
        <dbReference type="ARBA" id="ARBA00022729"/>
    </source>
</evidence>
<dbReference type="InterPro" id="IPR019734">
    <property type="entry name" value="TPR_rpt"/>
</dbReference>
<feature type="compositionally biased region" description="Basic and acidic residues" evidence="4">
    <location>
        <begin position="238"/>
        <end position="259"/>
    </location>
</feature>
<feature type="region of interest" description="Disordered" evidence="4">
    <location>
        <begin position="227"/>
        <end position="259"/>
    </location>
</feature>
<proteinExistence type="inferred from homology"/>
<sequence length="259" mass="27972" precursor="true">MKHSLLRLCGAGALVLPLSVWASAQGSFYNQATTGSSATGTLEIFNRLQSQEQDINQLRGQIEELRHQLDQQQKLSQQRYLDLEEQLNQRDSAGSDGQGSASSGGAGSSSSDPINQAAASGSNGGSGSGGSSGASNDADSAYRDAFNLVRDRQFEQAISAFQSFNENYPNSTLVGNSWYWLGELYSAQSELDQAAKAFRTVIDDYPQNSKVADAMYKLGLVYARQGNGSQSQQMLDRVISEHGDSDAADRAREFREQTS</sequence>
<evidence type="ECO:0000313" key="6">
    <source>
        <dbReference type="EMBL" id="MFC0268413.1"/>
    </source>
</evidence>
<reference evidence="6 7" key="1">
    <citation type="submission" date="2024-09" db="EMBL/GenBank/DDBJ databases">
        <authorList>
            <person name="Sun Q."/>
            <person name="Mori K."/>
        </authorList>
    </citation>
    <scope>NUCLEOTIDE SEQUENCE [LARGE SCALE GENOMIC DNA]</scope>
    <source>
        <strain evidence="6 7">CCM 7415</strain>
    </source>
</reference>
<feature type="compositionally biased region" description="Low complexity" evidence="4">
    <location>
        <begin position="108"/>
        <end position="121"/>
    </location>
</feature>
<feature type="repeat" description="TPR" evidence="3">
    <location>
        <begin position="175"/>
        <end position="208"/>
    </location>
</feature>
<feature type="chain" id="PRO_5044906265" description="Cell division coordinator CpoB" evidence="2">
    <location>
        <begin position="25"/>
        <end position="259"/>
    </location>
</feature>
<dbReference type="Gene3D" id="1.25.40.10">
    <property type="entry name" value="Tetratricopeptide repeat domain"/>
    <property type="match status" value="1"/>
</dbReference>
<dbReference type="Pfam" id="PF13525">
    <property type="entry name" value="YfiO"/>
    <property type="match status" value="1"/>
</dbReference>
<keyword evidence="1 2" id="KW-0732">Signal</keyword>
<keyword evidence="2" id="KW-0132">Cell division</keyword>
<keyword evidence="2" id="KW-0175">Coiled coil</keyword>
<feature type="compositionally biased region" description="Gly residues" evidence="4">
    <location>
        <begin position="122"/>
        <end position="132"/>
    </location>
</feature>
<dbReference type="InterPro" id="IPR039565">
    <property type="entry name" value="BamD-like"/>
</dbReference>
<dbReference type="Proteomes" id="UP001589814">
    <property type="component" value="Unassembled WGS sequence"/>
</dbReference>
<comment type="function">
    <text evidence="2">Mediates coordination of peptidoglycan synthesis and outer membrane constriction during cell division.</text>
</comment>
<comment type="subcellular location">
    <subcellularLocation>
        <location evidence="2">Periplasm</location>
    </subcellularLocation>
</comment>
<dbReference type="PROSITE" id="PS50005">
    <property type="entry name" value="TPR"/>
    <property type="match status" value="1"/>
</dbReference>
<dbReference type="SUPFAM" id="SSF48452">
    <property type="entry name" value="TPR-like"/>
    <property type="match status" value="1"/>
</dbReference>
<dbReference type="InterPro" id="IPR011990">
    <property type="entry name" value="TPR-like_helical_dom_sf"/>
</dbReference>
<protein>
    <recommendedName>
        <fullName evidence="2">Cell division coordinator CpoB</fullName>
    </recommendedName>
</protein>
<dbReference type="InterPro" id="IPR014162">
    <property type="entry name" value="CpoB_C"/>
</dbReference>
<keyword evidence="2" id="KW-0131">Cell cycle</keyword>
<dbReference type="HAMAP" id="MF_02066">
    <property type="entry name" value="CpoB"/>
    <property type="match status" value="1"/>
</dbReference>
<evidence type="ECO:0000313" key="7">
    <source>
        <dbReference type="Proteomes" id="UP001589814"/>
    </source>
</evidence>
<gene>
    <name evidence="6" type="primary">ybgF</name>
    <name evidence="2" type="synonym">cpoB</name>
    <name evidence="6" type="ORF">ACFFHW_10550</name>
</gene>
<dbReference type="EMBL" id="JBHLVX010000042">
    <property type="protein sequence ID" value="MFC0268413.1"/>
    <property type="molecule type" value="Genomic_DNA"/>
</dbReference>
<comment type="caution">
    <text evidence="6">The sequence shown here is derived from an EMBL/GenBank/DDBJ whole genome shotgun (WGS) entry which is preliminary data.</text>
</comment>
<keyword evidence="3" id="KW-0802">TPR repeat</keyword>
<feature type="signal peptide" evidence="2">
    <location>
        <begin position="1"/>
        <end position="24"/>
    </location>
</feature>
<evidence type="ECO:0000256" key="3">
    <source>
        <dbReference type="PROSITE-ProRule" id="PRU00339"/>
    </source>
</evidence>
<evidence type="ECO:0000256" key="4">
    <source>
        <dbReference type="SAM" id="MobiDB-lite"/>
    </source>
</evidence>
<dbReference type="Gene3D" id="1.20.5.110">
    <property type="match status" value="1"/>
</dbReference>
<organism evidence="6 7">
    <name type="scientific">Kushneria aurantia</name>
    <dbReference type="NCBI Taxonomy" id="504092"/>
    <lineage>
        <taxon>Bacteria</taxon>
        <taxon>Pseudomonadati</taxon>
        <taxon>Pseudomonadota</taxon>
        <taxon>Gammaproteobacteria</taxon>
        <taxon>Oceanospirillales</taxon>
        <taxon>Halomonadaceae</taxon>
        <taxon>Kushneria</taxon>
    </lineage>
</organism>
<accession>A0ABV6G435</accession>
<dbReference type="RefSeq" id="WP_026351701.1">
    <property type="nucleotide sequence ID" value="NZ_JBHLVX010000042.1"/>
</dbReference>
<keyword evidence="2" id="KW-0574">Periplasm</keyword>
<comment type="similarity">
    <text evidence="2">Belongs to the CpoB family.</text>
</comment>
<feature type="compositionally biased region" description="Low complexity" evidence="4">
    <location>
        <begin position="91"/>
        <end position="101"/>
    </location>
</feature>
<dbReference type="InterPro" id="IPR034706">
    <property type="entry name" value="CpoB"/>
</dbReference>
<evidence type="ECO:0000259" key="5">
    <source>
        <dbReference type="Pfam" id="PF13525"/>
    </source>
</evidence>
<keyword evidence="7" id="KW-1185">Reference proteome</keyword>
<feature type="domain" description="Outer membrane lipoprotein BamD-like" evidence="5">
    <location>
        <begin position="137"/>
        <end position="229"/>
    </location>
</feature>
<feature type="coiled-coil region" evidence="2">
    <location>
        <begin position="48"/>
        <end position="75"/>
    </location>
</feature>
<feature type="region of interest" description="Disordered" evidence="4">
    <location>
        <begin position="89"/>
        <end position="137"/>
    </location>
</feature>
<name>A0ABV6G435_9GAMM</name>